<evidence type="ECO:0000256" key="8">
    <source>
        <dbReference type="ARBA" id="ARBA00022448"/>
    </source>
</evidence>
<evidence type="ECO:0000256" key="14">
    <source>
        <dbReference type="ARBA" id="ARBA00022777"/>
    </source>
</evidence>
<evidence type="ECO:0000256" key="9">
    <source>
        <dbReference type="ARBA" id="ARBA00022490"/>
    </source>
</evidence>
<dbReference type="Gene3D" id="1.10.274.10">
    <property type="entry name" value="PtsI, HPr-binding domain"/>
    <property type="match status" value="1"/>
</dbReference>
<keyword evidence="14 17" id="KW-0418">Kinase</keyword>
<keyword evidence="23" id="KW-1185">Reference proteome</keyword>
<dbReference type="InterPro" id="IPR050499">
    <property type="entry name" value="PEP-utilizing_PTS_enzyme"/>
</dbReference>
<evidence type="ECO:0000256" key="12">
    <source>
        <dbReference type="ARBA" id="ARBA00022683"/>
    </source>
</evidence>
<keyword evidence="18" id="KW-0175">Coiled coil</keyword>
<evidence type="ECO:0000256" key="11">
    <source>
        <dbReference type="ARBA" id="ARBA00022679"/>
    </source>
</evidence>
<dbReference type="InterPro" id="IPR036618">
    <property type="entry name" value="PtsI_HPr-bd_sf"/>
</dbReference>
<dbReference type="PROSITE" id="PS00370">
    <property type="entry name" value="PEP_ENZYMES_PHOS_SITE"/>
    <property type="match status" value="1"/>
</dbReference>
<dbReference type="InterPro" id="IPR006318">
    <property type="entry name" value="PTS_EI-like"/>
</dbReference>
<evidence type="ECO:0000256" key="5">
    <source>
        <dbReference type="ARBA" id="ARBA00007837"/>
    </source>
</evidence>
<name>A0ABV9Q0D7_9BACL</name>
<comment type="subcellular location">
    <subcellularLocation>
        <location evidence="4 17">Cytoplasm</location>
    </subcellularLocation>
</comment>
<dbReference type="SUPFAM" id="SSF52009">
    <property type="entry name" value="Phosphohistidine domain"/>
    <property type="match status" value="1"/>
</dbReference>
<evidence type="ECO:0000256" key="15">
    <source>
        <dbReference type="ARBA" id="ARBA00022842"/>
    </source>
</evidence>
<evidence type="ECO:0000259" key="20">
    <source>
        <dbReference type="Pfam" id="PF02896"/>
    </source>
</evidence>
<feature type="domain" description="PEP-utilising enzyme mobile" evidence="19">
    <location>
        <begin position="163"/>
        <end position="235"/>
    </location>
</feature>
<keyword evidence="13 17" id="KW-0479">Metal-binding</keyword>
<dbReference type="InterPro" id="IPR024692">
    <property type="entry name" value="PTS_EI"/>
</dbReference>
<comment type="function">
    <text evidence="3 17">General (non sugar-specific) component of the phosphoenolpyruvate-dependent sugar phosphotransferase system (sugar PTS). This major carbohydrate active-transport system catalyzes the phosphorylation of incoming sugar substrates concomitantly with their translocation across the cell membrane. Enzyme I transfers the phosphoryl group from phosphoenolpyruvate (PEP) to the phosphoryl carrier protein (HPr).</text>
</comment>
<organism evidence="22 23">
    <name type="scientific">Effusibacillus consociatus</name>
    <dbReference type="NCBI Taxonomy" id="1117041"/>
    <lineage>
        <taxon>Bacteria</taxon>
        <taxon>Bacillati</taxon>
        <taxon>Bacillota</taxon>
        <taxon>Bacilli</taxon>
        <taxon>Bacillales</taxon>
        <taxon>Alicyclobacillaceae</taxon>
        <taxon>Effusibacillus</taxon>
    </lineage>
</organism>
<evidence type="ECO:0000256" key="13">
    <source>
        <dbReference type="ARBA" id="ARBA00022723"/>
    </source>
</evidence>
<evidence type="ECO:0000256" key="4">
    <source>
        <dbReference type="ARBA" id="ARBA00004496"/>
    </source>
</evidence>
<keyword evidence="9 17" id="KW-0963">Cytoplasm</keyword>
<keyword evidence="15 17" id="KW-0460">Magnesium</keyword>
<protein>
    <recommendedName>
        <fullName evidence="7 17">Phosphoenolpyruvate-protein phosphotransferase</fullName>
        <ecNumber evidence="6 17">2.7.3.9</ecNumber>
    </recommendedName>
    <alternativeName>
        <fullName evidence="16 17">Phosphotransferase system, enzyme I</fullName>
    </alternativeName>
</protein>
<evidence type="ECO:0000256" key="1">
    <source>
        <dbReference type="ARBA" id="ARBA00000683"/>
    </source>
</evidence>
<proteinExistence type="inferred from homology"/>
<reference evidence="23" key="1">
    <citation type="journal article" date="2019" name="Int. J. Syst. Evol. Microbiol.">
        <title>The Global Catalogue of Microorganisms (GCM) 10K type strain sequencing project: providing services to taxonomists for standard genome sequencing and annotation.</title>
        <authorList>
            <consortium name="The Broad Institute Genomics Platform"/>
            <consortium name="The Broad Institute Genome Sequencing Center for Infectious Disease"/>
            <person name="Wu L."/>
            <person name="Ma J."/>
        </authorList>
    </citation>
    <scope>NUCLEOTIDE SEQUENCE [LARGE SCALE GENOMIC DNA]</scope>
    <source>
        <strain evidence="23">WYCCWR 12678</strain>
    </source>
</reference>
<dbReference type="PRINTS" id="PR01736">
    <property type="entry name" value="PHPHTRNFRASE"/>
</dbReference>
<dbReference type="NCBIfam" id="TIGR01417">
    <property type="entry name" value="PTS_I_fam"/>
    <property type="match status" value="1"/>
</dbReference>
<dbReference type="InterPro" id="IPR008279">
    <property type="entry name" value="PEP-util_enz_mobile_dom"/>
</dbReference>
<dbReference type="Pfam" id="PF00391">
    <property type="entry name" value="PEP-utilizers"/>
    <property type="match status" value="1"/>
</dbReference>
<evidence type="ECO:0000256" key="17">
    <source>
        <dbReference type="PIRNR" id="PIRNR000732"/>
    </source>
</evidence>
<gene>
    <name evidence="22" type="primary">ptsP</name>
    <name evidence="22" type="ORF">ACFO8Q_10150</name>
</gene>
<feature type="domain" description="Phosphotransferase system enzyme I N-terminal" evidence="21">
    <location>
        <begin position="16"/>
        <end position="136"/>
    </location>
</feature>
<evidence type="ECO:0000256" key="18">
    <source>
        <dbReference type="SAM" id="Coils"/>
    </source>
</evidence>
<evidence type="ECO:0000256" key="3">
    <source>
        <dbReference type="ARBA" id="ARBA00002728"/>
    </source>
</evidence>
<dbReference type="Pfam" id="PF05524">
    <property type="entry name" value="PEP-utilisers_N"/>
    <property type="match status" value="1"/>
</dbReference>
<dbReference type="Gene3D" id="3.50.30.10">
    <property type="entry name" value="Phosphohistidine domain"/>
    <property type="match status" value="1"/>
</dbReference>
<evidence type="ECO:0000259" key="21">
    <source>
        <dbReference type="Pfam" id="PF05524"/>
    </source>
</evidence>
<evidence type="ECO:0000256" key="10">
    <source>
        <dbReference type="ARBA" id="ARBA00022597"/>
    </source>
</evidence>
<dbReference type="PROSITE" id="PS00742">
    <property type="entry name" value="PEP_ENZYMES_2"/>
    <property type="match status" value="1"/>
</dbReference>
<accession>A0ABV9Q0D7</accession>
<comment type="catalytic activity">
    <reaction evidence="1 17">
        <text>L-histidyl-[protein] + phosphoenolpyruvate = N(pros)-phospho-L-histidyl-[protein] + pyruvate</text>
        <dbReference type="Rhea" id="RHEA:23880"/>
        <dbReference type="Rhea" id="RHEA-COMP:9745"/>
        <dbReference type="Rhea" id="RHEA-COMP:9746"/>
        <dbReference type="ChEBI" id="CHEBI:15361"/>
        <dbReference type="ChEBI" id="CHEBI:29979"/>
        <dbReference type="ChEBI" id="CHEBI:58702"/>
        <dbReference type="ChEBI" id="CHEBI:64837"/>
        <dbReference type="EC" id="2.7.3.9"/>
    </reaction>
</comment>
<dbReference type="Proteomes" id="UP001596002">
    <property type="component" value="Unassembled WGS sequence"/>
</dbReference>
<evidence type="ECO:0000256" key="16">
    <source>
        <dbReference type="ARBA" id="ARBA00033235"/>
    </source>
</evidence>
<dbReference type="PANTHER" id="PTHR46244">
    <property type="entry name" value="PHOSPHOENOLPYRUVATE-PROTEIN PHOSPHOTRANSFERASE"/>
    <property type="match status" value="1"/>
</dbReference>
<comment type="cofactor">
    <cofactor evidence="2 17">
        <name>Mg(2+)</name>
        <dbReference type="ChEBI" id="CHEBI:18420"/>
    </cofactor>
</comment>
<dbReference type="InterPro" id="IPR040442">
    <property type="entry name" value="Pyrv_kinase-like_dom_sf"/>
</dbReference>
<comment type="caution">
    <text evidence="22">The sequence shown here is derived from an EMBL/GenBank/DDBJ whole genome shotgun (WGS) entry which is preliminary data.</text>
</comment>
<feature type="domain" description="PEP-utilising enzyme C-terminal" evidence="20">
    <location>
        <begin position="262"/>
        <end position="543"/>
    </location>
</feature>
<evidence type="ECO:0000256" key="2">
    <source>
        <dbReference type="ARBA" id="ARBA00001946"/>
    </source>
</evidence>
<dbReference type="PANTHER" id="PTHR46244:SF3">
    <property type="entry name" value="PHOSPHOENOLPYRUVATE-PROTEIN PHOSPHOTRANSFERASE"/>
    <property type="match status" value="1"/>
</dbReference>
<dbReference type="SUPFAM" id="SSF51621">
    <property type="entry name" value="Phosphoenolpyruvate/pyruvate domain"/>
    <property type="match status" value="1"/>
</dbReference>
<dbReference type="InterPro" id="IPR036637">
    <property type="entry name" value="Phosphohistidine_dom_sf"/>
</dbReference>
<dbReference type="Pfam" id="PF02896">
    <property type="entry name" value="PEP-utilizers_C"/>
    <property type="match status" value="1"/>
</dbReference>
<sequence length="575" mass="64489">MCLPFCVPGGIQNHGKAIAASKGYSIGKARWIRDEMNYSVIGIENVDLEWQRFQKAIESAKEELSLLKQKMETKLTDSELQIFNAHLFLLEDCAILDEVKEKLLEEKVNAEAIIDSVMDNYSAVLDAMDDEYMKQRASDLQDVKKLILKKLLRTGSVHHEIPDEPVILIAEDLTPSQTVSISTDVVTGFLTMIGGQSSHSAVLARSLQIPAAVGGGSKLLEIQDGDEVMLDGATGEFWVNPNDTERSLFMEKKRKYQLELQELEAFREKPAITKDGTRVELACNIGHPKHVDPVLAAGIDGIGLFRTEFLFMDRDDFPTEEEQFLAYKEVLEKMQGKPVIIRTLDIGGDKSLPYFPIEEMNPFLGYRAIRICLDIPELFKTQLRALYRASLFGKLKIMLPMISTVEEVLQTRAMTDEVREEVNAGPVPVGIMVETPSAAIMIDHLADYVDFFSIGSNDLTQYTMAADRMNEKVSYLSDPLHPSVLRIIHTIIQAAHEKGKWVGMCGEMAGDERAIPILYAMGLDEFSMSAGQVLPAKKQLSNLTKQDSLLLLDEVLKARTWEEVLQKIEYALKNR</sequence>
<comment type="similarity">
    <text evidence="5 17">Belongs to the PEP-utilizing enzyme family.</text>
</comment>
<evidence type="ECO:0000259" key="19">
    <source>
        <dbReference type="Pfam" id="PF00391"/>
    </source>
</evidence>
<keyword evidence="12 17" id="KW-0598">Phosphotransferase system</keyword>
<evidence type="ECO:0000313" key="23">
    <source>
        <dbReference type="Proteomes" id="UP001596002"/>
    </source>
</evidence>
<keyword evidence="10 17" id="KW-0762">Sugar transport</keyword>
<dbReference type="PIRSF" id="PIRSF000732">
    <property type="entry name" value="PTS_enzyme_I"/>
    <property type="match status" value="1"/>
</dbReference>
<feature type="coiled-coil region" evidence="18">
    <location>
        <begin position="43"/>
        <end position="120"/>
    </location>
</feature>
<dbReference type="InterPro" id="IPR023151">
    <property type="entry name" value="PEP_util_CS"/>
</dbReference>
<dbReference type="InterPro" id="IPR015813">
    <property type="entry name" value="Pyrv/PenolPyrv_kinase-like_dom"/>
</dbReference>
<dbReference type="Gene3D" id="3.20.20.60">
    <property type="entry name" value="Phosphoenolpyruvate-binding domains"/>
    <property type="match status" value="1"/>
</dbReference>
<dbReference type="InterPro" id="IPR000121">
    <property type="entry name" value="PEP_util_C"/>
</dbReference>
<evidence type="ECO:0000256" key="7">
    <source>
        <dbReference type="ARBA" id="ARBA00016544"/>
    </source>
</evidence>
<dbReference type="EC" id="2.7.3.9" evidence="6 17"/>
<dbReference type="EMBL" id="JBHSHC010000086">
    <property type="protein sequence ID" value="MFC4767719.1"/>
    <property type="molecule type" value="Genomic_DNA"/>
</dbReference>
<keyword evidence="8 17" id="KW-0813">Transport</keyword>
<evidence type="ECO:0000313" key="22">
    <source>
        <dbReference type="EMBL" id="MFC4767719.1"/>
    </source>
</evidence>
<dbReference type="SUPFAM" id="SSF47831">
    <property type="entry name" value="Enzyme I of the PEP:sugar phosphotransferase system HPr-binding (sub)domain"/>
    <property type="match status" value="1"/>
</dbReference>
<dbReference type="RefSeq" id="WP_380025682.1">
    <property type="nucleotide sequence ID" value="NZ_JBHSHC010000086.1"/>
</dbReference>
<dbReference type="InterPro" id="IPR018274">
    <property type="entry name" value="PEP_util_AS"/>
</dbReference>
<evidence type="ECO:0000256" key="6">
    <source>
        <dbReference type="ARBA" id="ARBA00012232"/>
    </source>
</evidence>
<dbReference type="InterPro" id="IPR008731">
    <property type="entry name" value="PTS_EIN"/>
</dbReference>
<keyword evidence="11 17" id="KW-0808">Transferase</keyword>
<dbReference type="GO" id="GO:0008965">
    <property type="term" value="F:phosphoenolpyruvate-protein phosphotransferase activity"/>
    <property type="evidence" value="ECO:0007669"/>
    <property type="project" value="UniProtKB-EC"/>
</dbReference>